<name>A0A898KCD1_9CAUD</name>
<evidence type="ECO:0000256" key="1">
    <source>
        <dbReference type="SAM" id="MobiDB-lite"/>
    </source>
</evidence>
<feature type="compositionally biased region" description="Polar residues" evidence="1">
    <location>
        <begin position="52"/>
        <end position="69"/>
    </location>
</feature>
<feature type="compositionally biased region" description="Acidic residues" evidence="1">
    <location>
        <begin position="118"/>
        <end position="127"/>
    </location>
</feature>
<dbReference type="EMBL" id="MW544066">
    <property type="protein sequence ID" value="QSJ04065.1"/>
    <property type="molecule type" value="Genomic_DNA"/>
</dbReference>
<protein>
    <submittedName>
        <fullName evidence="2">Uncharacterized protein</fullName>
    </submittedName>
</protein>
<dbReference type="RefSeq" id="YP_010115099.1">
    <property type="nucleotide sequence ID" value="NC_055921.1"/>
</dbReference>
<evidence type="ECO:0000313" key="2">
    <source>
        <dbReference type="EMBL" id="QSJ04065.1"/>
    </source>
</evidence>
<reference evidence="2" key="1">
    <citation type="submission" date="2021-01" db="EMBL/GenBank/DDBJ databases">
        <authorList>
            <person name="Shang Y."/>
        </authorList>
    </citation>
    <scope>NUCLEOTIDE SEQUENCE</scope>
</reference>
<evidence type="ECO:0000313" key="3">
    <source>
        <dbReference type="Proteomes" id="UP000662760"/>
    </source>
</evidence>
<dbReference type="KEGG" id="vg:65133703"/>
<accession>A0A898KCD1</accession>
<proteinExistence type="predicted"/>
<sequence>MQITLNQDEIMEALKNYAFTIINVAPGNDINIDLKAGRGENGYSATLDIVPQQLTSDHNPKTPNQQPRSSGFVEPAHGILRGEVEEVQQVETKPQVEAPTELPAEGEQIIDTQPTQEVAEEEDDADVDAVVARQKEQTKSLFARTA</sequence>
<dbReference type="GeneID" id="65133703"/>
<feature type="region of interest" description="Disordered" evidence="1">
    <location>
        <begin position="52"/>
        <end position="127"/>
    </location>
</feature>
<organism evidence="2 3">
    <name type="scientific">Salmonella phage vB_SalP_TR2</name>
    <dbReference type="NCBI Taxonomy" id="2812854"/>
    <lineage>
        <taxon>Viruses</taxon>
        <taxon>Duplodnaviria</taxon>
        <taxon>Heunggongvirae</taxon>
        <taxon>Uroviricota</taxon>
        <taxon>Caudoviricetes</taxon>
        <taxon>Schitoviridae</taxon>
        <taxon>Triduovirus</taxon>
        <taxon>Triduovirus Tr2</taxon>
    </lineage>
</organism>
<dbReference type="Proteomes" id="UP000662760">
    <property type="component" value="Segment"/>
</dbReference>
<keyword evidence="3" id="KW-1185">Reference proteome</keyword>